<protein>
    <recommendedName>
        <fullName evidence="2">Ubiquitin-like domain-containing protein</fullName>
    </recommendedName>
</protein>
<gene>
    <name evidence="1" type="ORF">CDEB00056_LOCUS16875</name>
</gene>
<evidence type="ECO:0008006" key="2">
    <source>
        <dbReference type="Google" id="ProtNLM"/>
    </source>
</evidence>
<organism evidence="1">
    <name type="scientific">Chaetoceros debilis</name>
    <dbReference type="NCBI Taxonomy" id="122233"/>
    <lineage>
        <taxon>Eukaryota</taxon>
        <taxon>Sar</taxon>
        <taxon>Stramenopiles</taxon>
        <taxon>Ochrophyta</taxon>
        <taxon>Bacillariophyta</taxon>
        <taxon>Coscinodiscophyceae</taxon>
        <taxon>Chaetocerotophycidae</taxon>
        <taxon>Chaetocerotales</taxon>
        <taxon>Chaetocerotaceae</taxon>
        <taxon>Chaetoceros</taxon>
    </lineage>
</organism>
<proteinExistence type="predicted"/>
<sequence length="124" mass="13292">MADALYIRIKRRDQTFFIHVAKSTKIYSLKSEISQALSGSSSSSSSTAATAIPENMKLYKDTSGEDSSELPDVAAIGDHDIIKDDGILYLTLKNGSQWESIDIVEMTETEPAGDGIADGDGDGD</sequence>
<dbReference type="PANTHER" id="PTHR47725:SF2">
    <property type="entry name" value="UBIQUITIN-LIKE DOMAIN-CONTAINING PROTEIN"/>
    <property type="match status" value="1"/>
</dbReference>
<reference evidence="1" key="1">
    <citation type="submission" date="2021-01" db="EMBL/GenBank/DDBJ databases">
        <authorList>
            <person name="Corre E."/>
            <person name="Pelletier E."/>
            <person name="Niang G."/>
            <person name="Scheremetjew M."/>
            <person name="Finn R."/>
            <person name="Kale V."/>
            <person name="Holt S."/>
            <person name="Cochrane G."/>
            <person name="Meng A."/>
            <person name="Brown T."/>
            <person name="Cohen L."/>
        </authorList>
    </citation>
    <scope>NUCLEOTIDE SEQUENCE</scope>
    <source>
        <strain evidence="1">MM31A-1</strain>
    </source>
</reference>
<evidence type="ECO:0000313" key="1">
    <source>
        <dbReference type="EMBL" id="CAE0472022.1"/>
    </source>
</evidence>
<dbReference type="AlphaFoldDB" id="A0A7S3VD19"/>
<dbReference type="EMBL" id="HBIO01021886">
    <property type="protein sequence ID" value="CAE0472022.1"/>
    <property type="molecule type" value="Transcribed_RNA"/>
</dbReference>
<dbReference type="PANTHER" id="PTHR47725">
    <property type="entry name" value="OS03G0364000 PROTEIN"/>
    <property type="match status" value="1"/>
</dbReference>
<name>A0A7S3VD19_9STRA</name>
<dbReference type="Gene3D" id="3.10.20.90">
    <property type="entry name" value="Phosphatidylinositol 3-kinase Catalytic Subunit, Chain A, domain 1"/>
    <property type="match status" value="1"/>
</dbReference>
<accession>A0A7S3VD19</accession>